<dbReference type="Proteomes" id="UP000594263">
    <property type="component" value="Unplaced"/>
</dbReference>
<dbReference type="PRINTS" id="PR01356">
    <property type="entry name" value="GFGPROTEIN"/>
</dbReference>
<dbReference type="InterPro" id="IPR015797">
    <property type="entry name" value="NUDIX_hydrolase-like_dom_sf"/>
</dbReference>
<dbReference type="FunFam" id="3.40.630.30:FF:000016">
    <property type="entry name" value="nudix hydrolase 2"/>
    <property type="match status" value="1"/>
</dbReference>
<dbReference type="InterPro" id="IPR003293">
    <property type="entry name" value="Nudix_hydrolase6-like"/>
</dbReference>
<dbReference type="GO" id="GO:0051287">
    <property type="term" value="F:NAD binding"/>
    <property type="evidence" value="ECO:0007669"/>
    <property type="project" value="TreeGrafter"/>
</dbReference>
<name>A0A7N0TZJ3_KALFE</name>
<dbReference type="FunFam" id="3.90.79.10:FF:000015">
    <property type="entry name" value="Nudix hydrolase 8"/>
    <property type="match status" value="1"/>
</dbReference>
<dbReference type="Gramene" id="Kaladp0048s0363.1.v1.1">
    <property type="protein sequence ID" value="Kaladp0048s0363.1.v1.1"/>
    <property type="gene ID" value="Kaladp0048s0363.v1.1"/>
</dbReference>
<dbReference type="Gene3D" id="3.40.630.30">
    <property type="match status" value="1"/>
</dbReference>
<evidence type="ECO:0000313" key="7">
    <source>
        <dbReference type="Proteomes" id="UP000594263"/>
    </source>
</evidence>
<dbReference type="PROSITE" id="PS00893">
    <property type="entry name" value="NUDIX_BOX"/>
    <property type="match status" value="1"/>
</dbReference>
<dbReference type="EnsemblPlants" id="Kaladp0048s0363.1.v1.1">
    <property type="protein sequence ID" value="Kaladp0048s0363.1.v1.1"/>
    <property type="gene ID" value="Kaladp0048s0363.v1.1"/>
</dbReference>
<dbReference type="CDD" id="cd04670">
    <property type="entry name" value="NUDIX_ASFGF2_Nudt6"/>
    <property type="match status" value="1"/>
</dbReference>
<dbReference type="InterPro" id="IPR000086">
    <property type="entry name" value="NUDIX_hydrolase_dom"/>
</dbReference>
<dbReference type="PRINTS" id="PR00502">
    <property type="entry name" value="NUDIXFAMILY"/>
</dbReference>
<evidence type="ECO:0000256" key="2">
    <source>
        <dbReference type="ARBA" id="ARBA00022723"/>
    </source>
</evidence>
<dbReference type="InterPro" id="IPR040618">
    <property type="entry name" value="Pre-Nudix"/>
</dbReference>
<dbReference type="AlphaFoldDB" id="A0A7N0TZJ3"/>
<evidence type="ECO:0000256" key="4">
    <source>
        <dbReference type="RuleBase" id="RU003476"/>
    </source>
</evidence>
<sequence length="283" mass="31738">MGSEADEVVLSAELSVVEENGAEAIMALLRPKEDMFGGVVMEVGEAMEPVAFAALLKAAMRRFRQQEKNGIWLKLALTFSSLVDAAVKEGFKYHHAEPDYLMLVCWLPSRPCTLPANASHRVGIGAFVMNNQREVLVVQEKLGPLRGLNVWKFPTGAVDEGEDIASAAVREVKEETGINAEFVEVLAFRQGHKYFFGKSDLFFICMLKPLSFDIKLQESEIEAAKWLPIMEFVNQPFVQKHEQDKLIADICLKKMEGQYSGLSSIRVKSSTDRINTLFFNERT</sequence>
<dbReference type="Pfam" id="PF00293">
    <property type="entry name" value="NUDIX"/>
    <property type="match status" value="1"/>
</dbReference>
<evidence type="ECO:0000256" key="1">
    <source>
        <dbReference type="ARBA" id="ARBA00005582"/>
    </source>
</evidence>
<proteinExistence type="inferred from homology"/>
<keyword evidence="7" id="KW-1185">Reference proteome</keyword>
<keyword evidence="2" id="KW-0479">Metal-binding</keyword>
<dbReference type="OMA" id="FFFCELE"/>
<organism evidence="6 7">
    <name type="scientific">Kalanchoe fedtschenkoi</name>
    <name type="common">Lavender scallops</name>
    <name type="synonym">South American air plant</name>
    <dbReference type="NCBI Taxonomy" id="63787"/>
    <lineage>
        <taxon>Eukaryota</taxon>
        <taxon>Viridiplantae</taxon>
        <taxon>Streptophyta</taxon>
        <taxon>Embryophyta</taxon>
        <taxon>Tracheophyta</taxon>
        <taxon>Spermatophyta</taxon>
        <taxon>Magnoliopsida</taxon>
        <taxon>eudicotyledons</taxon>
        <taxon>Gunneridae</taxon>
        <taxon>Pentapetalae</taxon>
        <taxon>Saxifragales</taxon>
        <taxon>Crassulaceae</taxon>
        <taxon>Kalanchoe</taxon>
    </lineage>
</organism>
<dbReference type="SUPFAM" id="SSF55811">
    <property type="entry name" value="Nudix"/>
    <property type="match status" value="1"/>
</dbReference>
<dbReference type="InterPro" id="IPR020476">
    <property type="entry name" value="Nudix_hydrolase"/>
</dbReference>
<evidence type="ECO:0000256" key="3">
    <source>
        <dbReference type="ARBA" id="ARBA00022801"/>
    </source>
</evidence>
<evidence type="ECO:0000259" key="5">
    <source>
        <dbReference type="PROSITE" id="PS51462"/>
    </source>
</evidence>
<dbReference type="GO" id="GO:0046872">
    <property type="term" value="F:metal ion binding"/>
    <property type="evidence" value="ECO:0007669"/>
    <property type="project" value="UniProtKB-KW"/>
</dbReference>
<dbReference type="PANTHER" id="PTHR13994">
    <property type="entry name" value="NUDIX HYDROLASE RELATED"/>
    <property type="match status" value="1"/>
</dbReference>
<dbReference type="PROSITE" id="PS51462">
    <property type="entry name" value="NUDIX"/>
    <property type="match status" value="1"/>
</dbReference>
<keyword evidence="3 4" id="KW-0378">Hydrolase</keyword>
<accession>A0A7N0TZJ3</accession>
<comment type="similarity">
    <text evidence="1 4">Belongs to the Nudix hydrolase family.</text>
</comment>
<dbReference type="GO" id="GO:0035529">
    <property type="term" value="F:NADH pyrophosphatase activity"/>
    <property type="evidence" value="ECO:0007669"/>
    <property type="project" value="TreeGrafter"/>
</dbReference>
<dbReference type="PANTHER" id="PTHR13994:SF29">
    <property type="entry name" value="NUDIX HYDROLASE 2"/>
    <property type="match status" value="1"/>
</dbReference>
<evidence type="ECO:0000313" key="6">
    <source>
        <dbReference type="EnsemblPlants" id="Kaladp0048s0363.1.v1.1"/>
    </source>
</evidence>
<dbReference type="InterPro" id="IPR020084">
    <property type="entry name" value="NUDIX_hydrolase_CS"/>
</dbReference>
<dbReference type="GO" id="GO:0047631">
    <property type="term" value="F:ADP-ribose diphosphatase activity"/>
    <property type="evidence" value="ECO:0007669"/>
    <property type="project" value="TreeGrafter"/>
</dbReference>
<reference evidence="6" key="1">
    <citation type="submission" date="2021-01" db="UniProtKB">
        <authorList>
            <consortium name="EnsemblPlants"/>
        </authorList>
    </citation>
    <scope>IDENTIFICATION</scope>
</reference>
<feature type="domain" description="Nudix hydrolase" evidence="5">
    <location>
        <begin position="119"/>
        <end position="251"/>
    </location>
</feature>
<protein>
    <recommendedName>
        <fullName evidence="5">Nudix hydrolase domain-containing protein</fullName>
    </recommendedName>
</protein>
<dbReference type="Gene3D" id="3.90.79.10">
    <property type="entry name" value="Nucleoside Triphosphate Pyrophosphohydrolase"/>
    <property type="match status" value="1"/>
</dbReference>
<dbReference type="Pfam" id="PF18290">
    <property type="entry name" value="Nudix_hydro"/>
    <property type="match status" value="1"/>
</dbReference>